<gene>
    <name evidence="1" type="ORF">Pan161_52470</name>
</gene>
<evidence type="ECO:0000313" key="1">
    <source>
        <dbReference type="EMBL" id="QDT93566.1"/>
    </source>
</evidence>
<dbReference type="OrthoDB" id="246385at2"/>
<evidence type="ECO:0008006" key="3">
    <source>
        <dbReference type="Google" id="ProtNLM"/>
    </source>
</evidence>
<evidence type="ECO:0000313" key="2">
    <source>
        <dbReference type="Proteomes" id="UP000316855"/>
    </source>
</evidence>
<keyword evidence="2" id="KW-1185">Reference proteome</keyword>
<dbReference type="Proteomes" id="UP000316855">
    <property type="component" value="Chromosome"/>
</dbReference>
<name>A0A517VKM3_9PLAN</name>
<dbReference type="EMBL" id="CP036343">
    <property type="protein sequence ID" value="QDT93566.1"/>
    <property type="molecule type" value="Genomic_DNA"/>
</dbReference>
<dbReference type="KEGG" id="gax:Pan161_52470"/>
<organism evidence="1 2">
    <name type="scientific">Gimesia algae</name>
    <dbReference type="NCBI Taxonomy" id="2527971"/>
    <lineage>
        <taxon>Bacteria</taxon>
        <taxon>Pseudomonadati</taxon>
        <taxon>Planctomycetota</taxon>
        <taxon>Planctomycetia</taxon>
        <taxon>Planctomycetales</taxon>
        <taxon>Planctomycetaceae</taxon>
        <taxon>Gimesia</taxon>
    </lineage>
</organism>
<protein>
    <recommendedName>
        <fullName evidence="3">Three-Cys-motif partner protein TcmP</fullName>
    </recommendedName>
</protein>
<dbReference type="NCBIfam" id="TIGR04474">
    <property type="entry name" value="tcm_partner"/>
    <property type="match status" value="1"/>
</dbReference>
<dbReference type="InterPro" id="IPR031009">
    <property type="entry name" value="Tcm_partner"/>
</dbReference>
<dbReference type="AlphaFoldDB" id="A0A517VKM3"/>
<sequence>MNNDGYLPGLKSFVDAKPKNHVAQLDKKGRLYRWDPKEEPPILGSHSLTKHKIIRAYLEKYVAILAAKPFQEEFRISLVDGFSGGGVYRHPLTKEIISGSPLLMLEAMNAAEISANEWRNKNFSLKADFYFIEKDKVTFAYLSKQLKQNRDAYERKDNINTLNGGFSKELDRVISSIKASGRANRAIFLLDQYGYKDVTLANMRKIFKQLPNAEIILTFAIDWFADFINETDKFKSALRNLELLDQKEVLLSLRKQHADDWRPAVQHVLHHHFFARSGAAYYTPFFIHSVDSHRAYWLLHFSRHSKARDVMMQLHWEMENHFQHFGGSGLSMLGHDPRKINETKLLPFEFDSAAAEQTNTSLLESLPRRFSEFKNGISFDQFCDIVANETPATKAMLGKNISDLSREKELAIFTSDGRKRRNGVKIADDDVIVVPRQKLLLPTSCQ</sequence>
<reference evidence="1 2" key="1">
    <citation type="submission" date="2019-02" db="EMBL/GenBank/DDBJ databases">
        <title>Deep-cultivation of Planctomycetes and their phenomic and genomic characterization uncovers novel biology.</title>
        <authorList>
            <person name="Wiegand S."/>
            <person name="Jogler M."/>
            <person name="Boedeker C."/>
            <person name="Pinto D."/>
            <person name="Vollmers J."/>
            <person name="Rivas-Marin E."/>
            <person name="Kohn T."/>
            <person name="Peeters S.H."/>
            <person name="Heuer A."/>
            <person name="Rast P."/>
            <person name="Oberbeckmann S."/>
            <person name="Bunk B."/>
            <person name="Jeske O."/>
            <person name="Meyerdierks A."/>
            <person name="Storesund J.E."/>
            <person name="Kallscheuer N."/>
            <person name="Luecker S."/>
            <person name="Lage O.M."/>
            <person name="Pohl T."/>
            <person name="Merkel B.J."/>
            <person name="Hornburger P."/>
            <person name="Mueller R.-W."/>
            <person name="Bruemmer F."/>
            <person name="Labrenz M."/>
            <person name="Spormann A.M."/>
            <person name="Op den Camp H."/>
            <person name="Overmann J."/>
            <person name="Amann R."/>
            <person name="Jetten M.S.M."/>
            <person name="Mascher T."/>
            <person name="Medema M.H."/>
            <person name="Devos D.P."/>
            <person name="Kaster A.-K."/>
            <person name="Ovreas L."/>
            <person name="Rohde M."/>
            <person name="Galperin M.Y."/>
            <person name="Jogler C."/>
        </authorList>
    </citation>
    <scope>NUCLEOTIDE SEQUENCE [LARGE SCALE GENOMIC DNA]</scope>
    <source>
        <strain evidence="1 2">Pan161</strain>
    </source>
</reference>
<dbReference type="RefSeq" id="WP_145231547.1">
    <property type="nucleotide sequence ID" value="NZ_CP036343.1"/>
</dbReference>
<accession>A0A517VKM3</accession>
<proteinExistence type="predicted"/>